<feature type="transmembrane region" description="Helical" evidence="5">
    <location>
        <begin position="335"/>
        <end position="356"/>
    </location>
</feature>
<dbReference type="PANTHER" id="PTHR37422:SF13">
    <property type="entry name" value="LIPOPOLYSACCHARIDE BIOSYNTHESIS PROTEIN PA4999-RELATED"/>
    <property type="match status" value="1"/>
</dbReference>
<feature type="transmembrane region" description="Helical" evidence="5">
    <location>
        <begin position="208"/>
        <end position="224"/>
    </location>
</feature>
<keyword evidence="3 5" id="KW-1133">Transmembrane helix</keyword>
<feature type="transmembrane region" description="Helical" evidence="5">
    <location>
        <begin position="159"/>
        <end position="178"/>
    </location>
</feature>
<sequence length="414" mass="46991">MRSQVLPWGLKGSGFFLMVFLLSFSIFFAVEKAYKILPVIYFIAAVFYVLKEKPFLYLKIILFYFFAVSFVIFGDIFNIFFGNSDFSGIEQVARNLILVFPLVFLLNNEKISERSIVFSVFLMLCVTAIASILQFYSVYAQESSHFNGQRIGLWWNPVPFANSIVIFLGLLLGAALIAPKSYWNNIIVGLACLIMFVVIYLSGTRSALLSYFVVVFIYLLAIALDDKRVLFRSWMAVALFALVIATAFLFGDRVALAVEQLYRHFDEGPEYTSVSIRLSSWYYSWLIFLDNPLFGYGTRGASAVGKSFVDAGVVPEYVVNYHAHSDIFDAMKRNGLLGIFGLLWVYLSPFIMMWYFKISLRDMAPVLLVIVAFFISGLTEINIRHNVSANSFYMAYMLALAVVFRPKVQGGKVL</sequence>
<proteinExistence type="predicted"/>
<dbReference type="PANTHER" id="PTHR37422">
    <property type="entry name" value="TEICHURONIC ACID BIOSYNTHESIS PROTEIN TUAE"/>
    <property type="match status" value="1"/>
</dbReference>
<evidence type="ECO:0000313" key="7">
    <source>
        <dbReference type="EMBL" id="KDE40105.1"/>
    </source>
</evidence>
<dbReference type="InterPro" id="IPR007016">
    <property type="entry name" value="O-antigen_ligase-rel_domated"/>
</dbReference>
<dbReference type="InterPro" id="IPR051533">
    <property type="entry name" value="WaaL-like"/>
</dbReference>
<dbReference type="EMBL" id="JMSZ01000016">
    <property type="protein sequence ID" value="KDE40105.1"/>
    <property type="molecule type" value="Genomic_DNA"/>
</dbReference>
<dbReference type="GO" id="GO:0016020">
    <property type="term" value="C:membrane"/>
    <property type="evidence" value="ECO:0007669"/>
    <property type="project" value="UniProtKB-SubCell"/>
</dbReference>
<evidence type="ECO:0000256" key="2">
    <source>
        <dbReference type="ARBA" id="ARBA00022692"/>
    </source>
</evidence>
<accession>A0A063Y4N8</accession>
<keyword evidence="7" id="KW-0436">Ligase</keyword>
<organism evidence="7 8">
    <name type="scientific">Nitrincola lacisaponensis</name>
    <dbReference type="NCBI Taxonomy" id="267850"/>
    <lineage>
        <taxon>Bacteria</taxon>
        <taxon>Pseudomonadati</taxon>
        <taxon>Pseudomonadota</taxon>
        <taxon>Gammaproteobacteria</taxon>
        <taxon>Oceanospirillales</taxon>
        <taxon>Oceanospirillaceae</taxon>
        <taxon>Nitrincola</taxon>
    </lineage>
</organism>
<protein>
    <submittedName>
        <fullName evidence="7">O-antigen ligase</fullName>
    </submittedName>
</protein>
<reference evidence="7 8" key="1">
    <citation type="journal article" date="2005" name="Int. J. Syst. Evol. Microbiol.">
        <title>Nitrincola lacisaponensis gen. nov., sp. nov., a novel alkaliphilic bacterium isolated from an alkaline, saline lake.</title>
        <authorList>
            <person name="Dimitriu P.A."/>
            <person name="Shukla S.K."/>
            <person name="Conradt J."/>
            <person name="Marquez M.C."/>
            <person name="Ventosa A."/>
            <person name="Maglia A."/>
            <person name="Peyton B.M."/>
            <person name="Pinkart H.C."/>
            <person name="Mormile M.R."/>
        </authorList>
    </citation>
    <scope>NUCLEOTIDE SEQUENCE [LARGE SCALE GENOMIC DNA]</scope>
    <source>
        <strain evidence="7 8">4CA</strain>
    </source>
</reference>
<comment type="subcellular location">
    <subcellularLocation>
        <location evidence="1">Membrane</location>
        <topology evidence="1">Multi-pass membrane protein</topology>
    </subcellularLocation>
</comment>
<feature type="transmembrane region" description="Helical" evidence="5">
    <location>
        <begin position="12"/>
        <end position="28"/>
    </location>
</feature>
<feature type="transmembrane region" description="Helical" evidence="5">
    <location>
        <begin position="34"/>
        <end position="50"/>
    </location>
</feature>
<dbReference type="OrthoDB" id="8576060at2"/>
<dbReference type="RefSeq" id="WP_036544040.1">
    <property type="nucleotide sequence ID" value="NZ_JMSZ01000016.1"/>
</dbReference>
<evidence type="ECO:0000256" key="4">
    <source>
        <dbReference type="ARBA" id="ARBA00023136"/>
    </source>
</evidence>
<keyword evidence="2 5" id="KW-0812">Transmembrane</keyword>
<feature type="domain" description="O-antigen ligase-related" evidence="6">
    <location>
        <begin position="190"/>
        <end position="342"/>
    </location>
</feature>
<dbReference type="Pfam" id="PF04932">
    <property type="entry name" value="Wzy_C"/>
    <property type="match status" value="1"/>
</dbReference>
<evidence type="ECO:0000259" key="6">
    <source>
        <dbReference type="Pfam" id="PF04932"/>
    </source>
</evidence>
<evidence type="ECO:0000313" key="8">
    <source>
        <dbReference type="Proteomes" id="UP000027318"/>
    </source>
</evidence>
<comment type="caution">
    <text evidence="7">The sequence shown here is derived from an EMBL/GenBank/DDBJ whole genome shotgun (WGS) entry which is preliminary data.</text>
</comment>
<evidence type="ECO:0000256" key="1">
    <source>
        <dbReference type="ARBA" id="ARBA00004141"/>
    </source>
</evidence>
<evidence type="ECO:0000256" key="5">
    <source>
        <dbReference type="SAM" id="Phobius"/>
    </source>
</evidence>
<evidence type="ECO:0000256" key="3">
    <source>
        <dbReference type="ARBA" id="ARBA00022989"/>
    </source>
</evidence>
<feature type="transmembrane region" description="Helical" evidence="5">
    <location>
        <begin position="62"/>
        <end position="80"/>
    </location>
</feature>
<dbReference type="AlphaFoldDB" id="A0A063Y4N8"/>
<name>A0A063Y4N8_9GAMM</name>
<gene>
    <name evidence="7" type="ORF">ADINL_0697</name>
</gene>
<dbReference type="GO" id="GO:0016874">
    <property type="term" value="F:ligase activity"/>
    <property type="evidence" value="ECO:0007669"/>
    <property type="project" value="UniProtKB-KW"/>
</dbReference>
<feature type="transmembrane region" description="Helical" evidence="5">
    <location>
        <begin position="115"/>
        <end position="139"/>
    </location>
</feature>
<dbReference type="STRING" id="267850.ADINL_0697"/>
<keyword evidence="4 5" id="KW-0472">Membrane</keyword>
<feature type="transmembrane region" description="Helical" evidence="5">
    <location>
        <begin position="185"/>
        <end position="202"/>
    </location>
</feature>
<feature type="transmembrane region" description="Helical" evidence="5">
    <location>
        <begin position="231"/>
        <end position="251"/>
    </location>
</feature>
<feature type="transmembrane region" description="Helical" evidence="5">
    <location>
        <begin position="363"/>
        <end position="381"/>
    </location>
</feature>
<keyword evidence="8" id="KW-1185">Reference proteome</keyword>
<dbReference type="Proteomes" id="UP000027318">
    <property type="component" value="Unassembled WGS sequence"/>
</dbReference>